<proteinExistence type="predicted"/>
<dbReference type="EMBL" id="MVFC01000056">
    <property type="protein sequence ID" value="OON71503.1"/>
    <property type="molecule type" value="Genomic_DNA"/>
</dbReference>
<organism evidence="2 3">
    <name type="scientific">Streptomyces tsukubensis</name>
    <dbReference type="NCBI Taxonomy" id="83656"/>
    <lineage>
        <taxon>Bacteria</taxon>
        <taxon>Bacillati</taxon>
        <taxon>Actinomycetota</taxon>
        <taxon>Actinomycetes</taxon>
        <taxon>Kitasatosporales</taxon>
        <taxon>Streptomycetaceae</taxon>
        <taxon>Streptomyces</taxon>
    </lineage>
</organism>
<feature type="region of interest" description="Disordered" evidence="1">
    <location>
        <begin position="1"/>
        <end position="69"/>
    </location>
</feature>
<dbReference type="RefSeq" id="WP_077974272.1">
    <property type="nucleotide sequence ID" value="NZ_CP045178.1"/>
</dbReference>
<name>A0A1V3ZYK4_9ACTN</name>
<sequence length="69" mass="7627">MPLTSGEQVLGPRAHAAVLPARTARAGRGRDKEGMGGRARGRVQNEEEYEPDERFGTRRHPRRSATTQS</sequence>
<evidence type="ECO:0000313" key="3">
    <source>
        <dbReference type="Proteomes" id="UP000190539"/>
    </source>
</evidence>
<evidence type="ECO:0000256" key="1">
    <source>
        <dbReference type="SAM" id="MobiDB-lite"/>
    </source>
</evidence>
<evidence type="ECO:0000313" key="2">
    <source>
        <dbReference type="EMBL" id="OON71503.1"/>
    </source>
</evidence>
<comment type="caution">
    <text evidence="2">The sequence shown here is derived from an EMBL/GenBank/DDBJ whole genome shotgun (WGS) entry which is preliminary data.</text>
</comment>
<gene>
    <name evidence="2" type="ORF">B1H18_33625</name>
</gene>
<reference evidence="2 3" key="1">
    <citation type="submission" date="2017-02" db="EMBL/GenBank/DDBJ databases">
        <title>Draft Genome Sequence of Streptomyces tsukubaensis F601, a Producer of the immunosuppressant tacrolimus FK506.</title>
        <authorList>
            <person name="Zong G."/>
            <person name="Zhong C."/>
            <person name="Fu J."/>
            <person name="Qin R."/>
            <person name="Cao G."/>
        </authorList>
    </citation>
    <scope>NUCLEOTIDE SEQUENCE [LARGE SCALE GENOMIC DNA]</scope>
    <source>
        <strain evidence="2 3">F601</strain>
    </source>
</reference>
<dbReference type="AlphaFoldDB" id="A0A1V3ZYK4"/>
<protein>
    <submittedName>
        <fullName evidence="2">Uncharacterized protein</fullName>
    </submittedName>
</protein>
<keyword evidence="3" id="KW-1185">Reference proteome</keyword>
<accession>A0A1V3ZYK4</accession>
<dbReference type="Proteomes" id="UP000190539">
    <property type="component" value="Unassembled WGS sequence"/>
</dbReference>